<dbReference type="Gene3D" id="3.30.300.30">
    <property type="match status" value="1"/>
</dbReference>
<organism evidence="3 4">
    <name type="scientific">Clostridium argentinense CDC 2741</name>
    <dbReference type="NCBI Taxonomy" id="1418104"/>
    <lineage>
        <taxon>Bacteria</taxon>
        <taxon>Bacillati</taxon>
        <taxon>Bacillota</taxon>
        <taxon>Clostridia</taxon>
        <taxon>Eubacteriales</taxon>
        <taxon>Clostridiaceae</taxon>
        <taxon>Clostridium</taxon>
    </lineage>
</organism>
<keyword evidence="4" id="KW-1185">Reference proteome</keyword>
<protein>
    <submittedName>
        <fullName evidence="3">Acyl-synthetase, LuxE family protein</fullName>
    </submittedName>
</protein>
<dbReference type="InterPro" id="IPR011880">
    <property type="entry name" value="PA_CoA_ligase"/>
</dbReference>
<dbReference type="OrthoDB" id="580775at2"/>
<dbReference type="GO" id="GO:0010124">
    <property type="term" value="P:phenylacetate catabolic process"/>
    <property type="evidence" value="ECO:0007669"/>
    <property type="project" value="InterPro"/>
</dbReference>
<gene>
    <name evidence="3" type="ORF">U732_3283</name>
</gene>
<dbReference type="STRING" id="29341.RSJ17_19525"/>
<evidence type="ECO:0000313" key="4">
    <source>
        <dbReference type="Proteomes" id="UP000031366"/>
    </source>
</evidence>
<evidence type="ECO:0000313" key="3">
    <source>
        <dbReference type="EMBL" id="KIE46666.1"/>
    </source>
</evidence>
<reference evidence="3 4" key="1">
    <citation type="journal article" date="2015" name="Infect. Genet. Evol.">
        <title>Genomic sequences of six botulinum neurotoxin-producing strains representing three clostridial species illustrate the mobility and diversity of botulinum neurotoxin genes.</title>
        <authorList>
            <person name="Smith T.J."/>
            <person name="Hill K.K."/>
            <person name="Xie G."/>
            <person name="Foley B.T."/>
            <person name="Williamson C.H."/>
            <person name="Foster J.T."/>
            <person name="Johnson S.L."/>
            <person name="Chertkov O."/>
            <person name="Teshima H."/>
            <person name="Gibbons H.S."/>
            <person name="Johnsky L.A."/>
            <person name="Karavis M.A."/>
            <person name="Smith L.A."/>
        </authorList>
    </citation>
    <scope>NUCLEOTIDE SEQUENCE [LARGE SCALE GENOMIC DNA]</scope>
    <source>
        <strain evidence="3 4">CDC 2741</strain>
    </source>
</reference>
<dbReference type="Proteomes" id="UP000031366">
    <property type="component" value="Unassembled WGS sequence"/>
</dbReference>
<proteinExistence type="predicted"/>
<dbReference type="InterPro" id="IPR045851">
    <property type="entry name" value="AMP-bd_C_sf"/>
</dbReference>
<dbReference type="Pfam" id="PF00501">
    <property type="entry name" value="AMP-binding"/>
    <property type="match status" value="1"/>
</dbReference>
<feature type="domain" description="AMP-dependent synthetase/ligase" evidence="1">
    <location>
        <begin position="23"/>
        <end position="294"/>
    </location>
</feature>
<dbReference type="GO" id="GO:0047475">
    <property type="term" value="F:phenylacetate-CoA ligase activity"/>
    <property type="evidence" value="ECO:0007669"/>
    <property type="project" value="InterPro"/>
</dbReference>
<dbReference type="AlphaFoldDB" id="A0A0C1R7Z5"/>
<evidence type="ECO:0000259" key="2">
    <source>
        <dbReference type="Pfam" id="PF14535"/>
    </source>
</evidence>
<dbReference type="RefSeq" id="WP_039632947.1">
    <property type="nucleotide sequence ID" value="NZ_AYSO01000016.1"/>
</dbReference>
<dbReference type="EMBL" id="AYSO01000016">
    <property type="protein sequence ID" value="KIE46666.1"/>
    <property type="molecule type" value="Genomic_DNA"/>
</dbReference>
<evidence type="ECO:0000259" key="1">
    <source>
        <dbReference type="Pfam" id="PF00501"/>
    </source>
</evidence>
<dbReference type="PANTHER" id="PTHR43845">
    <property type="entry name" value="BLR5969 PROTEIN"/>
    <property type="match status" value="1"/>
</dbReference>
<sequence>MSEKKYWDEEIETLPRAELEALQERELKEILELSYSSSAYYKEAFDAAGVKPSDFQKLSDISKFPFVNKKIERERQTKSPLLGDMITVSEDEVVFVSASSGSTGVPTLSPFTKQDFDEFQDVESRLFYAAGMRKNDRYVHALNFSLFVGGPDVIGAQNLGALCIWAGTIPSERLLFILKEFQPTVIWTTPSYAWFLGETAKKNGIDPAKDLSINKIIVAGEAGGSIEATRDAIEELWGAKVYDFFGISDIFGACAGMCEARNGLHIAEDHLLVEVLDLETGEPVADGERGEIVLTTLRKKARPMIRFKTGDIGIIDRSPCTCGRTHARINVVGRLDDMFIVSGVNVFPSDIEFVLRRFKGITGEYVIRILEENFTVKYIVEIEKTIDNNEPDEEVKAKVSAALKVRLGVKPKDVVLLEDGALPRATHKAKRLIDERKINYTI</sequence>
<dbReference type="InterPro" id="IPR042099">
    <property type="entry name" value="ANL_N_sf"/>
</dbReference>
<dbReference type="Pfam" id="PF14535">
    <property type="entry name" value="AMP-binding_C_2"/>
    <property type="match status" value="1"/>
</dbReference>
<dbReference type="InterPro" id="IPR000873">
    <property type="entry name" value="AMP-dep_synth/lig_dom"/>
</dbReference>
<dbReference type="SUPFAM" id="SSF56801">
    <property type="entry name" value="Acetyl-CoA synthetase-like"/>
    <property type="match status" value="1"/>
</dbReference>
<dbReference type="PANTHER" id="PTHR43845:SF1">
    <property type="entry name" value="BLR5969 PROTEIN"/>
    <property type="match status" value="1"/>
</dbReference>
<accession>A0A0C1R7Z5</accession>
<comment type="caution">
    <text evidence="3">The sequence shown here is derived from an EMBL/GenBank/DDBJ whole genome shotgun (WGS) entry which is preliminary data.</text>
</comment>
<dbReference type="Gene3D" id="3.40.50.12780">
    <property type="entry name" value="N-terminal domain of ligase-like"/>
    <property type="match status" value="1"/>
</dbReference>
<dbReference type="CDD" id="cd05913">
    <property type="entry name" value="PaaK"/>
    <property type="match status" value="1"/>
</dbReference>
<name>A0A0C1R7Z5_9CLOT</name>
<feature type="domain" description="AMP-dependent ligase C-terminal" evidence="2">
    <location>
        <begin position="343"/>
        <end position="436"/>
    </location>
</feature>
<dbReference type="InterPro" id="IPR028154">
    <property type="entry name" value="AMP-dep_Lig_C"/>
</dbReference>